<dbReference type="SUPFAM" id="SSF47413">
    <property type="entry name" value="lambda repressor-like DNA-binding domains"/>
    <property type="match status" value="1"/>
</dbReference>
<proteinExistence type="predicted"/>
<accession>A0AB39RVS5</accession>
<feature type="domain" description="HTH cro/C1-type" evidence="1">
    <location>
        <begin position="16"/>
        <end position="75"/>
    </location>
</feature>
<dbReference type="CDD" id="cd00093">
    <property type="entry name" value="HTH_XRE"/>
    <property type="match status" value="1"/>
</dbReference>
<dbReference type="Pfam" id="PF19054">
    <property type="entry name" value="DUF5753"/>
    <property type="match status" value="1"/>
</dbReference>
<evidence type="ECO:0000259" key="1">
    <source>
        <dbReference type="PROSITE" id="PS50943"/>
    </source>
</evidence>
<organism evidence="2">
    <name type="scientific">Streptomyces sp. R41</name>
    <dbReference type="NCBI Taxonomy" id="3238632"/>
    <lineage>
        <taxon>Bacteria</taxon>
        <taxon>Bacillati</taxon>
        <taxon>Actinomycetota</taxon>
        <taxon>Actinomycetes</taxon>
        <taxon>Kitasatosporales</taxon>
        <taxon>Streptomycetaceae</taxon>
        <taxon>Streptomyces</taxon>
    </lineage>
</organism>
<dbReference type="InterPro" id="IPR043917">
    <property type="entry name" value="DUF5753"/>
</dbReference>
<protein>
    <submittedName>
        <fullName evidence="2">Helix-turn-helix domain-containing protein</fullName>
    </submittedName>
</protein>
<dbReference type="GO" id="GO:0003677">
    <property type="term" value="F:DNA binding"/>
    <property type="evidence" value="ECO:0007669"/>
    <property type="project" value="InterPro"/>
</dbReference>
<name>A0AB39RVS5_9ACTN</name>
<dbReference type="InterPro" id="IPR010982">
    <property type="entry name" value="Lambda_DNA-bd_dom_sf"/>
</dbReference>
<dbReference type="Gene3D" id="1.10.260.40">
    <property type="entry name" value="lambda repressor-like DNA-binding domains"/>
    <property type="match status" value="1"/>
</dbReference>
<dbReference type="EMBL" id="CP163443">
    <property type="protein sequence ID" value="XDQ58178.1"/>
    <property type="molecule type" value="Genomic_DNA"/>
</dbReference>
<evidence type="ECO:0000313" key="2">
    <source>
        <dbReference type="EMBL" id="XDQ58178.1"/>
    </source>
</evidence>
<sequence length="283" mass="31427">MSTDFQTARAALGERLRELRESTPGGRLTGTALAERLGWTQSKVSKLETGRQTASAEDLKAWAEATDQPDSAEELLARLRGLESHVRSWRRQLASGHKAVQEAHNAAQAASTVLRAWESSWIVGVLQTPEYARAILSRFAELHQSPRDIEEGVRSRMRRQEGLYDSGRRYHILLWEPVLRSLICPPSVLAGQLDRLAGVVGLDTVELGIVPLSASLKLPPGGGFWIYDDAQVIVENWHAELWLDDMGSVSTHLKVWKTLRESAVFGPDAHRIISAARRSLNVD</sequence>
<gene>
    <name evidence="2" type="ORF">AB5J53_44325</name>
</gene>
<dbReference type="Pfam" id="PF13560">
    <property type="entry name" value="HTH_31"/>
    <property type="match status" value="1"/>
</dbReference>
<dbReference type="AlphaFoldDB" id="A0AB39RVS5"/>
<dbReference type="SMART" id="SM00530">
    <property type="entry name" value="HTH_XRE"/>
    <property type="match status" value="1"/>
</dbReference>
<reference evidence="2" key="1">
    <citation type="submission" date="2024-07" db="EMBL/GenBank/DDBJ databases">
        <authorList>
            <person name="Yu S.T."/>
        </authorList>
    </citation>
    <scope>NUCLEOTIDE SEQUENCE</scope>
    <source>
        <strain evidence="2">R41</strain>
    </source>
</reference>
<dbReference type="RefSeq" id="WP_369251235.1">
    <property type="nucleotide sequence ID" value="NZ_CP163443.1"/>
</dbReference>
<dbReference type="InterPro" id="IPR001387">
    <property type="entry name" value="Cro/C1-type_HTH"/>
</dbReference>
<dbReference type="PROSITE" id="PS50943">
    <property type="entry name" value="HTH_CROC1"/>
    <property type="match status" value="1"/>
</dbReference>